<feature type="domain" description="HTH cro/C1-type" evidence="1">
    <location>
        <begin position="20"/>
        <end position="66"/>
    </location>
</feature>
<protein>
    <submittedName>
        <fullName evidence="2">XRE family transcriptional regulator</fullName>
    </submittedName>
</protein>
<sequence length="97" mass="10966">MQAVAELHELLGELVKRHRAQRMSQRELAARIGCSQRTLTRIEQGHPVNSETLFTALAVLGQLDAFIELADEKVRAAGHLPERKRSQLHDRGLDNDF</sequence>
<dbReference type="EMBL" id="PIPT01000004">
    <property type="protein sequence ID" value="RUO48280.1"/>
    <property type="molecule type" value="Genomic_DNA"/>
</dbReference>
<dbReference type="SUPFAM" id="SSF47413">
    <property type="entry name" value="lambda repressor-like DNA-binding domains"/>
    <property type="match status" value="1"/>
</dbReference>
<gene>
    <name evidence="2" type="ORF">CWE21_06970</name>
</gene>
<dbReference type="SMART" id="SM00530">
    <property type="entry name" value="HTH_XRE"/>
    <property type="match status" value="1"/>
</dbReference>
<dbReference type="Proteomes" id="UP000286678">
    <property type="component" value="Unassembled WGS sequence"/>
</dbReference>
<accession>A0A432XHW0</accession>
<dbReference type="AlphaFoldDB" id="A0A432XHW0"/>
<evidence type="ECO:0000259" key="1">
    <source>
        <dbReference type="PROSITE" id="PS50943"/>
    </source>
</evidence>
<dbReference type="RefSeq" id="WP_126833733.1">
    <property type="nucleotide sequence ID" value="NZ_PIPT01000004.1"/>
</dbReference>
<evidence type="ECO:0000313" key="3">
    <source>
        <dbReference type="Proteomes" id="UP000286678"/>
    </source>
</evidence>
<dbReference type="PROSITE" id="PS50943">
    <property type="entry name" value="HTH_CROC1"/>
    <property type="match status" value="1"/>
</dbReference>
<reference evidence="3" key="1">
    <citation type="journal article" date="2018" name="Front. Microbiol.">
        <title>Genome-Based Analysis Reveals the Taxonomy and Diversity of the Family Idiomarinaceae.</title>
        <authorList>
            <person name="Liu Y."/>
            <person name="Lai Q."/>
            <person name="Shao Z."/>
        </authorList>
    </citation>
    <scope>NUCLEOTIDE SEQUENCE [LARGE SCALE GENOMIC DNA]</scope>
    <source>
        <strain evidence="3">SW15</strain>
    </source>
</reference>
<evidence type="ECO:0000313" key="2">
    <source>
        <dbReference type="EMBL" id="RUO48280.1"/>
    </source>
</evidence>
<keyword evidence="3" id="KW-1185">Reference proteome</keyword>
<dbReference type="Pfam" id="PF13560">
    <property type="entry name" value="HTH_31"/>
    <property type="match status" value="1"/>
</dbReference>
<dbReference type="OrthoDB" id="6388185at2"/>
<organism evidence="2 3">
    <name type="scientific">Pseudidiomarina aquimaris</name>
    <dbReference type="NCBI Taxonomy" id="641841"/>
    <lineage>
        <taxon>Bacteria</taxon>
        <taxon>Pseudomonadati</taxon>
        <taxon>Pseudomonadota</taxon>
        <taxon>Gammaproteobacteria</taxon>
        <taxon>Alteromonadales</taxon>
        <taxon>Idiomarinaceae</taxon>
        <taxon>Pseudidiomarina</taxon>
    </lineage>
</organism>
<dbReference type="InterPro" id="IPR010982">
    <property type="entry name" value="Lambda_DNA-bd_dom_sf"/>
</dbReference>
<dbReference type="GO" id="GO:0003677">
    <property type="term" value="F:DNA binding"/>
    <property type="evidence" value="ECO:0007669"/>
    <property type="project" value="InterPro"/>
</dbReference>
<proteinExistence type="predicted"/>
<dbReference type="InterPro" id="IPR001387">
    <property type="entry name" value="Cro/C1-type_HTH"/>
</dbReference>
<dbReference type="CDD" id="cd00093">
    <property type="entry name" value="HTH_XRE"/>
    <property type="match status" value="1"/>
</dbReference>
<name>A0A432XHW0_9GAMM</name>
<comment type="caution">
    <text evidence="2">The sequence shown here is derived from an EMBL/GenBank/DDBJ whole genome shotgun (WGS) entry which is preliminary data.</text>
</comment>
<dbReference type="Gene3D" id="1.10.260.40">
    <property type="entry name" value="lambda repressor-like DNA-binding domains"/>
    <property type="match status" value="1"/>
</dbReference>